<dbReference type="InterPro" id="IPR001452">
    <property type="entry name" value="SH3_domain"/>
</dbReference>
<dbReference type="SMART" id="SM00569">
    <property type="entry name" value="L27"/>
    <property type="match status" value="2"/>
</dbReference>
<evidence type="ECO:0008006" key="13">
    <source>
        <dbReference type="Google" id="ProtNLM"/>
    </source>
</evidence>
<dbReference type="SUPFAM" id="SSF101288">
    <property type="entry name" value="L27 domain"/>
    <property type="match status" value="1"/>
</dbReference>
<name>A0A315VYQ9_GAMAF</name>
<dbReference type="PROSITE" id="PS00856">
    <property type="entry name" value="GUANYLATE_KINASE_1"/>
    <property type="match status" value="1"/>
</dbReference>
<dbReference type="STRING" id="33528.ENSGAFP00000012719"/>
<dbReference type="SUPFAM" id="SSF50156">
    <property type="entry name" value="PDZ domain-like"/>
    <property type="match status" value="1"/>
</dbReference>
<dbReference type="Pfam" id="PF07653">
    <property type="entry name" value="SH3_2"/>
    <property type="match status" value="1"/>
</dbReference>
<dbReference type="InterPro" id="IPR050716">
    <property type="entry name" value="MAGUK"/>
</dbReference>
<dbReference type="FunFam" id="2.30.42.10:FF:000047">
    <property type="entry name" value="MAGUK p55 subfamily member 6"/>
    <property type="match status" value="1"/>
</dbReference>
<dbReference type="InterPro" id="IPR036892">
    <property type="entry name" value="L27_dom_sf"/>
</dbReference>
<dbReference type="PANTHER" id="PTHR23122">
    <property type="entry name" value="MEMBRANE-ASSOCIATED GUANYLATE KINASE MAGUK"/>
    <property type="match status" value="1"/>
</dbReference>
<keyword evidence="3 6" id="KW-0728">SH3 domain</keyword>
<reference evidence="11 12" key="1">
    <citation type="journal article" date="2018" name="G3 (Bethesda)">
        <title>A High-Quality Reference Genome for the Invasive Mosquitofish Gambusia affinis Using a Chicago Library.</title>
        <authorList>
            <person name="Hoffberg S.L."/>
            <person name="Troendle N.J."/>
            <person name="Glenn T.C."/>
            <person name="Mahmud O."/>
            <person name="Louha S."/>
            <person name="Chalopin D."/>
            <person name="Bennetzen J.L."/>
            <person name="Mauricio R."/>
        </authorList>
    </citation>
    <scope>NUCLEOTIDE SEQUENCE [LARGE SCALE GENOMIC DNA]</scope>
    <source>
        <strain evidence="11">NE01/NJP1002.9</strain>
        <tissue evidence="11">Muscle</tissue>
    </source>
</reference>
<evidence type="ECO:0000256" key="2">
    <source>
        <dbReference type="ARBA" id="ARBA00007014"/>
    </source>
</evidence>
<keyword evidence="12" id="KW-1185">Reference proteome</keyword>
<evidence type="ECO:0000259" key="10">
    <source>
        <dbReference type="PROSITE" id="PS51022"/>
    </source>
</evidence>
<dbReference type="CDD" id="cd10832">
    <property type="entry name" value="PDZ_MPP6-MPP2-like"/>
    <property type="match status" value="1"/>
</dbReference>
<dbReference type="PROSITE" id="PS50106">
    <property type="entry name" value="PDZ"/>
    <property type="match status" value="1"/>
</dbReference>
<comment type="subcellular location">
    <subcellularLocation>
        <location evidence="1">Membrane</location>
    </subcellularLocation>
</comment>
<dbReference type="FunFam" id="2.30.30.40:FF:000069">
    <property type="entry name" value="MAGUK p55 subfamily member 6"/>
    <property type="match status" value="1"/>
</dbReference>
<dbReference type="InterPro" id="IPR004172">
    <property type="entry name" value="L27_dom"/>
</dbReference>
<dbReference type="PROSITE" id="PS50002">
    <property type="entry name" value="SH3"/>
    <property type="match status" value="1"/>
</dbReference>
<keyword evidence="4" id="KW-0597">Phosphoprotein</keyword>
<dbReference type="InterPro" id="IPR008144">
    <property type="entry name" value="Guanylate_kin-like_dom"/>
</dbReference>
<dbReference type="FunFam" id="3.40.50.300:FF:000146">
    <property type="entry name" value="MAGUK p55 subfamily member 6 isoform X1"/>
    <property type="match status" value="1"/>
</dbReference>
<gene>
    <name evidence="11" type="ORF">CCH79_00016399</name>
</gene>
<feature type="domain" description="SH3" evidence="7">
    <location>
        <begin position="395"/>
        <end position="463"/>
    </location>
</feature>
<dbReference type="Pfam" id="PF02828">
    <property type="entry name" value="L27"/>
    <property type="match status" value="1"/>
</dbReference>
<dbReference type="PROSITE" id="PS50052">
    <property type="entry name" value="GUANYLATE_KINASE_2"/>
    <property type="match status" value="1"/>
</dbReference>
<evidence type="ECO:0000256" key="1">
    <source>
        <dbReference type="ARBA" id="ARBA00004370"/>
    </source>
</evidence>
<organism evidence="11 12">
    <name type="scientific">Gambusia affinis</name>
    <name type="common">Western mosquitofish</name>
    <name type="synonym">Heterandria affinis</name>
    <dbReference type="NCBI Taxonomy" id="33528"/>
    <lineage>
        <taxon>Eukaryota</taxon>
        <taxon>Metazoa</taxon>
        <taxon>Chordata</taxon>
        <taxon>Craniata</taxon>
        <taxon>Vertebrata</taxon>
        <taxon>Euteleostomi</taxon>
        <taxon>Actinopterygii</taxon>
        <taxon>Neopterygii</taxon>
        <taxon>Teleostei</taxon>
        <taxon>Neoteleostei</taxon>
        <taxon>Acanthomorphata</taxon>
        <taxon>Ovalentaria</taxon>
        <taxon>Atherinomorphae</taxon>
        <taxon>Cyprinodontiformes</taxon>
        <taxon>Poeciliidae</taxon>
        <taxon>Poeciliinae</taxon>
        <taxon>Gambusia</taxon>
    </lineage>
</organism>
<dbReference type="EMBL" id="NHOQ01000843">
    <property type="protein sequence ID" value="PWA28373.1"/>
    <property type="molecule type" value="Genomic_DNA"/>
</dbReference>
<dbReference type="SUPFAM" id="SSF52540">
    <property type="entry name" value="P-loop containing nucleoside triphosphate hydrolases"/>
    <property type="match status" value="1"/>
</dbReference>
<dbReference type="Proteomes" id="UP000250572">
    <property type="component" value="Unassembled WGS sequence"/>
</dbReference>
<accession>A0A315VYQ9</accession>
<dbReference type="SMART" id="SM00326">
    <property type="entry name" value="SH3"/>
    <property type="match status" value="1"/>
</dbReference>
<evidence type="ECO:0000313" key="11">
    <source>
        <dbReference type="EMBL" id="PWA28373.1"/>
    </source>
</evidence>
<dbReference type="SMART" id="SM00072">
    <property type="entry name" value="GuKc"/>
    <property type="match status" value="1"/>
</dbReference>
<dbReference type="SMART" id="SM00228">
    <property type="entry name" value="PDZ"/>
    <property type="match status" value="1"/>
</dbReference>
<dbReference type="InterPro" id="IPR001478">
    <property type="entry name" value="PDZ"/>
</dbReference>
<dbReference type="Gene3D" id="3.40.50.300">
    <property type="entry name" value="P-loop containing nucleotide triphosphate hydrolases"/>
    <property type="match status" value="1"/>
</dbReference>
<evidence type="ECO:0000256" key="3">
    <source>
        <dbReference type="ARBA" id="ARBA00022443"/>
    </source>
</evidence>
<comment type="similarity">
    <text evidence="2">Belongs to the MAGUK family.</text>
</comment>
<evidence type="ECO:0000256" key="4">
    <source>
        <dbReference type="ARBA" id="ARBA00022553"/>
    </source>
</evidence>
<dbReference type="InterPro" id="IPR036034">
    <property type="entry name" value="PDZ_sf"/>
</dbReference>
<dbReference type="Gene3D" id="2.30.30.40">
    <property type="entry name" value="SH3 Domains"/>
    <property type="match status" value="1"/>
</dbReference>
<feature type="domain" description="PDZ" evidence="9">
    <location>
        <begin position="310"/>
        <end position="389"/>
    </location>
</feature>
<proteinExistence type="inferred from homology"/>
<dbReference type="Pfam" id="PF00595">
    <property type="entry name" value="PDZ"/>
    <property type="match status" value="1"/>
</dbReference>
<dbReference type="InterPro" id="IPR014775">
    <property type="entry name" value="L27_C"/>
</dbReference>
<dbReference type="GO" id="GO:0016020">
    <property type="term" value="C:membrane"/>
    <property type="evidence" value="ECO:0007669"/>
    <property type="project" value="UniProtKB-SubCell"/>
</dbReference>
<dbReference type="SUPFAM" id="SSF50044">
    <property type="entry name" value="SH3-domain"/>
    <property type="match status" value="1"/>
</dbReference>
<evidence type="ECO:0000313" key="12">
    <source>
        <dbReference type="Proteomes" id="UP000250572"/>
    </source>
</evidence>
<dbReference type="Gene3D" id="2.30.42.10">
    <property type="match status" value="1"/>
</dbReference>
<keyword evidence="5" id="KW-0472">Membrane</keyword>
<feature type="domain" description="Guanylate kinase-like" evidence="8">
    <location>
        <begin position="519"/>
        <end position="706"/>
    </location>
</feature>
<comment type="caution">
    <text evidence="11">The sequence shown here is derived from an EMBL/GenBank/DDBJ whole genome shotgun (WGS) entry which is preliminary data.</text>
</comment>
<dbReference type="AlphaFoldDB" id="A0A315VYQ9"/>
<evidence type="ECO:0000259" key="9">
    <source>
        <dbReference type="PROSITE" id="PS50106"/>
    </source>
</evidence>
<evidence type="ECO:0000259" key="8">
    <source>
        <dbReference type="PROSITE" id="PS50052"/>
    </source>
</evidence>
<protein>
    <recommendedName>
        <fullName evidence="13">MAGUK p55 subfamily member 2-like</fullName>
    </recommendedName>
</protein>
<evidence type="ECO:0000256" key="5">
    <source>
        <dbReference type="ARBA" id="ARBA00023136"/>
    </source>
</evidence>
<dbReference type="PROSITE" id="PS51022">
    <property type="entry name" value="L27"/>
    <property type="match status" value="1"/>
</dbReference>
<dbReference type="InterPro" id="IPR027417">
    <property type="entry name" value="P-loop_NTPase"/>
</dbReference>
<dbReference type="InterPro" id="IPR020590">
    <property type="entry name" value="Guanylate_kinase_CS"/>
</dbReference>
<feature type="domain" description="L27" evidence="10">
    <location>
        <begin position="228"/>
        <end position="286"/>
    </location>
</feature>
<dbReference type="Pfam" id="PF00625">
    <property type="entry name" value="Guanylate_kin"/>
    <property type="match status" value="1"/>
</dbReference>
<sequence length="721" mass="80616">MAWNSPRGPLCAVKDGLVEALNSDSEPEDPKLQDVGEDVESVRICSGRKKRGSVTERRRGGSYPGIGRVAGSACPVREESLSMAGSPFGRLSLGEGDSANSLEGIEVKLCGEEEPCREDFLKVEFQKEQELLKRQTTNFKNTGKNIVKGLIEEPCSVDFLKTDSRKEQELLKETEMQFQGVKLQTMHQALDTLSDSTSSTTANDLDLIFLKGIMESPVAHEHFEEPKLEAVSENNVELVQDILKELGPLSHRSQAAEELVRILKEPHFQSLLETHDSVASKNYETPPPSPCSFMDAALNNQPVPPDAVRMVGIRKVSGEHLGVTFRVENGELVIARILHGGMIDQQGLLHVGDIIKEVNGKEVGNDPKVLQEMLKEASGSVVLKILPSYQEPHTPRQAFVKCHFDYDPTHDNLIPCKEAGLSFTSGDILQIFNQEDLNWWQACHIEGGSAGLIPSQLLEEKRKAFVKRDMELATTGPLCGGMGGKKKKKMMYLTTKNAEFDRHELRIYEEVAKVPPFRRKTLVLIGAQGVGRRNLKNKLLVSDPQRYGTTIPFTSRKPKVDERDGQMYGFMSRSEMECDIKSGRFLEHGEYDGNLYGTKINSIHEVIETGKICILDVNPQALKVLRTSEFLPYVVFIEAPDFEVLKAMNRSAIDSGVVTKQMTDSELKRTVDESERIKRAYGHYFDLCIVNDGLEAAFRSLRVALEKLSMEHQWVPVSWVF</sequence>
<dbReference type="Gene3D" id="1.10.287.650">
    <property type="entry name" value="L27 domain"/>
    <property type="match status" value="1"/>
</dbReference>
<dbReference type="InterPro" id="IPR008145">
    <property type="entry name" value="GK/Ca_channel_bsu"/>
</dbReference>
<evidence type="ECO:0000256" key="6">
    <source>
        <dbReference type="PROSITE-ProRule" id="PRU00192"/>
    </source>
</evidence>
<evidence type="ECO:0000259" key="7">
    <source>
        <dbReference type="PROSITE" id="PS50002"/>
    </source>
</evidence>
<dbReference type="InterPro" id="IPR036028">
    <property type="entry name" value="SH3-like_dom_sf"/>
</dbReference>